<proteinExistence type="predicted"/>
<sequence length="422" mass="45279">MTNNKQRIRSLYLLSLAVLASFFMAFLATQPVNASETNSYLTSVTLKDTTDPSATTHFGPVDDLQVNYGFHIPKGSLSSENNTLTVQLPDQFSLQSSLNFDLKDSSGNVIGNAVADPNTKKVNVTFTSQGINENKNGDLTGEFHVALKWDLNVVSTATTITIHWNLPDSDGTTPNSTNVIINPATGPDPNEKLSKWSWPDKQNPKIFHWAIRVNYKKQQINDAVLSDQLGPGQKFVGTFSGRFVVYDANGTLVKSVEYYTDSAFKRDSDTAFHIDLGDINSTYIIYYETEVTDNGAMKNYGNTADLTGKNIATERRTVYSPAYSGGGSASSNGSGGDTPNTPNTPSTPSTPNIPSTPALPENSNQSNDSQSKTTSAPASTSQAAAPAALPATGKEATSLLTVLGLTASLTTAGLYFITRQKK</sequence>
<dbReference type="InterPro" id="IPR008966">
    <property type="entry name" value="Adhesion_dom_sf"/>
</dbReference>
<feature type="compositionally biased region" description="Low complexity" evidence="6">
    <location>
        <begin position="338"/>
        <end position="356"/>
    </location>
</feature>
<feature type="region of interest" description="Disordered" evidence="6">
    <location>
        <begin position="320"/>
        <end position="389"/>
    </location>
</feature>
<keyword evidence="7" id="KW-0812">Transmembrane</keyword>
<evidence type="ECO:0000313" key="11">
    <source>
        <dbReference type="Proteomes" id="UP001519503"/>
    </source>
</evidence>
<dbReference type="SUPFAM" id="SSF49401">
    <property type="entry name" value="Bacterial adhesins"/>
    <property type="match status" value="2"/>
</dbReference>
<dbReference type="InterPro" id="IPR019931">
    <property type="entry name" value="LPXTG_anchor"/>
</dbReference>
<keyword evidence="3" id="KW-0964">Secreted</keyword>
<evidence type="ECO:0000256" key="8">
    <source>
        <dbReference type="SAM" id="SignalP"/>
    </source>
</evidence>
<feature type="transmembrane region" description="Helical" evidence="7">
    <location>
        <begin position="399"/>
        <end position="417"/>
    </location>
</feature>
<dbReference type="InterPro" id="IPR008456">
    <property type="entry name" value="Collagen-bd_dom"/>
</dbReference>
<comment type="subcellular location">
    <subcellularLocation>
        <location evidence="1">Secreted</location>
        <location evidence="1">Cell wall</location>
        <topology evidence="1">Peptidoglycan-anchor</topology>
    </subcellularLocation>
</comment>
<dbReference type="Gene3D" id="2.60.40.1280">
    <property type="match status" value="1"/>
</dbReference>
<feature type="compositionally biased region" description="Low complexity" evidence="6">
    <location>
        <begin position="373"/>
        <end position="389"/>
    </location>
</feature>
<evidence type="ECO:0000259" key="9">
    <source>
        <dbReference type="PROSITE" id="PS50847"/>
    </source>
</evidence>
<comment type="caution">
    <text evidence="10">The sequence shown here is derived from an EMBL/GenBank/DDBJ whole genome shotgun (WGS) entry which is preliminary data.</text>
</comment>
<keyword evidence="4 8" id="KW-0732">Signal</keyword>
<accession>A0ABS5QZL4</accession>
<feature type="signal peptide" evidence="8">
    <location>
        <begin position="1"/>
        <end position="34"/>
    </location>
</feature>
<feature type="compositionally biased region" description="Gly residues" evidence="6">
    <location>
        <begin position="324"/>
        <end position="336"/>
    </location>
</feature>
<protein>
    <submittedName>
        <fullName evidence="10">LPXTG cell wall anchor domain-containing protein</fullName>
    </submittedName>
</protein>
<evidence type="ECO:0000256" key="5">
    <source>
        <dbReference type="ARBA" id="ARBA00023088"/>
    </source>
</evidence>
<feature type="chain" id="PRO_5046464970" evidence="8">
    <location>
        <begin position="35"/>
        <end position="422"/>
    </location>
</feature>
<dbReference type="PROSITE" id="PS50847">
    <property type="entry name" value="GRAM_POS_ANCHORING"/>
    <property type="match status" value="1"/>
</dbReference>
<dbReference type="RefSeq" id="WP_213821180.1">
    <property type="nucleotide sequence ID" value="NZ_JAAMFL010000004.1"/>
</dbReference>
<dbReference type="EMBL" id="JAAMFL010000004">
    <property type="protein sequence ID" value="MBS9337347.1"/>
    <property type="molecule type" value="Genomic_DNA"/>
</dbReference>
<dbReference type="Pfam" id="PF00746">
    <property type="entry name" value="Gram_pos_anchor"/>
    <property type="match status" value="1"/>
</dbReference>
<name>A0ABS5QZL4_9LACO</name>
<feature type="domain" description="Gram-positive cocci surface proteins LPxTG" evidence="9">
    <location>
        <begin position="389"/>
        <end position="422"/>
    </location>
</feature>
<dbReference type="Pfam" id="PF17961">
    <property type="entry name" value="Big_8"/>
    <property type="match status" value="1"/>
</dbReference>
<organism evidence="10 11">
    <name type="scientific">Fructobacillus parabroussonetiae</name>
    <dbReference type="NCBI Taxonomy" id="2713174"/>
    <lineage>
        <taxon>Bacteria</taxon>
        <taxon>Bacillati</taxon>
        <taxon>Bacillota</taxon>
        <taxon>Bacilli</taxon>
        <taxon>Lactobacillales</taxon>
        <taxon>Lactobacillaceae</taxon>
        <taxon>Fructobacillus</taxon>
    </lineage>
</organism>
<evidence type="ECO:0000313" key="10">
    <source>
        <dbReference type="EMBL" id="MBS9337347.1"/>
    </source>
</evidence>
<evidence type="ECO:0000256" key="4">
    <source>
        <dbReference type="ARBA" id="ARBA00022729"/>
    </source>
</evidence>
<dbReference type="InterPro" id="IPR041171">
    <property type="entry name" value="SDR_Ig"/>
</dbReference>
<dbReference type="NCBIfam" id="TIGR01167">
    <property type="entry name" value="LPXTG_anchor"/>
    <property type="match status" value="1"/>
</dbReference>
<evidence type="ECO:0000256" key="3">
    <source>
        <dbReference type="ARBA" id="ARBA00022525"/>
    </source>
</evidence>
<evidence type="ECO:0000256" key="1">
    <source>
        <dbReference type="ARBA" id="ARBA00004168"/>
    </source>
</evidence>
<dbReference type="InterPro" id="IPR011252">
    <property type="entry name" value="Fibrogen-bd_dom1"/>
</dbReference>
<dbReference type="Proteomes" id="UP001519503">
    <property type="component" value="Unassembled WGS sequence"/>
</dbReference>
<gene>
    <name evidence="10" type="ORF">G6R30_02575</name>
</gene>
<keyword evidence="2" id="KW-0134">Cell wall</keyword>
<evidence type="ECO:0000256" key="6">
    <source>
        <dbReference type="SAM" id="MobiDB-lite"/>
    </source>
</evidence>
<keyword evidence="11" id="KW-1185">Reference proteome</keyword>
<feature type="compositionally biased region" description="Polar residues" evidence="6">
    <location>
        <begin position="361"/>
        <end position="372"/>
    </location>
</feature>
<keyword evidence="5" id="KW-0572">Peptidoglycan-anchor</keyword>
<reference evidence="10 11" key="1">
    <citation type="submission" date="2020-02" db="EMBL/GenBank/DDBJ databases">
        <title>Fructobacillus sp. isolated from paper mulberry of Taiwan.</title>
        <authorList>
            <person name="Lin S.-T."/>
        </authorList>
    </citation>
    <scope>NUCLEOTIDE SEQUENCE [LARGE SCALE GENOMIC DNA]</scope>
    <source>
        <strain evidence="10 11">S1-1</strain>
    </source>
</reference>
<keyword evidence="7" id="KW-1133">Transmembrane helix</keyword>
<evidence type="ECO:0000256" key="7">
    <source>
        <dbReference type="SAM" id="Phobius"/>
    </source>
</evidence>
<keyword evidence="7" id="KW-0472">Membrane</keyword>
<dbReference type="Pfam" id="PF05737">
    <property type="entry name" value="Collagen_bind"/>
    <property type="match status" value="1"/>
</dbReference>
<dbReference type="Gene3D" id="2.60.40.740">
    <property type="match status" value="1"/>
</dbReference>
<evidence type="ECO:0000256" key="2">
    <source>
        <dbReference type="ARBA" id="ARBA00022512"/>
    </source>
</evidence>